<organism evidence="13 14">
    <name type="scientific">Ketogulonicigenium vulgare (strain WSH-001)</name>
    <dbReference type="NCBI Taxonomy" id="759362"/>
    <lineage>
        <taxon>Bacteria</taxon>
        <taxon>Pseudomonadati</taxon>
        <taxon>Pseudomonadota</taxon>
        <taxon>Alphaproteobacteria</taxon>
        <taxon>Rhodobacterales</taxon>
        <taxon>Roseobacteraceae</taxon>
        <taxon>Ketogulonicigenium</taxon>
    </lineage>
</organism>
<keyword evidence="4 10" id="KW-0812">Transmembrane</keyword>
<dbReference type="GO" id="GO:0005886">
    <property type="term" value="C:plasma membrane"/>
    <property type="evidence" value="ECO:0007669"/>
    <property type="project" value="UniProtKB-SubCell"/>
</dbReference>
<evidence type="ECO:0000256" key="4">
    <source>
        <dbReference type="ARBA" id="ARBA00022692"/>
    </source>
</evidence>
<comment type="similarity">
    <text evidence="2 10">Belongs to the cytochrome c oxidase subunit 3 family.</text>
</comment>
<dbReference type="InterPro" id="IPR035973">
    <property type="entry name" value="Cyt_c_oxidase_su3-like_sf"/>
</dbReference>
<dbReference type="Gene3D" id="1.10.287.70">
    <property type="match status" value="1"/>
</dbReference>
<keyword evidence="6 11" id="KW-1133">Transmembrane helix</keyword>
<protein>
    <recommendedName>
        <fullName evidence="3">cytochrome-c oxidase</fullName>
        <ecNumber evidence="3">7.1.1.9</ecNumber>
    </recommendedName>
    <alternativeName>
        <fullName evidence="8">Cytochrome aa3 subunit 3</fullName>
    </alternativeName>
    <alternativeName>
        <fullName evidence="9">Cytochrome c oxidase polypeptide III</fullName>
    </alternativeName>
</protein>
<dbReference type="PANTHER" id="PTHR11403">
    <property type="entry name" value="CYTOCHROME C OXIDASE SUBUNIT III"/>
    <property type="match status" value="1"/>
</dbReference>
<feature type="transmembrane region" description="Helical" evidence="11">
    <location>
        <begin position="219"/>
        <end position="243"/>
    </location>
</feature>
<dbReference type="InterPro" id="IPR013833">
    <property type="entry name" value="Cyt_c_oxidase_su3_a-hlx"/>
</dbReference>
<evidence type="ECO:0000256" key="1">
    <source>
        <dbReference type="ARBA" id="ARBA00004141"/>
    </source>
</evidence>
<evidence type="ECO:0000259" key="12">
    <source>
        <dbReference type="PROSITE" id="PS50253"/>
    </source>
</evidence>
<keyword evidence="5" id="KW-1278">Translocase</keyword>
<dbReference type="Proteomes" id="UP000000692">
    <property type="component" value="Chromosome"/>
</dbReference>
<evidence type="ECO:0000256" key="3">
    <source>
        <dbReference type="ARBA" id="ARBA00012949"/>
    </source>
</evidence>
<feature type="transmembrane region" description="Helical" evidence="11">
    <location>
        <begin position="178"/>
        <end position="199"/>
    </location>
</feature>
<dbReference type="InterPro" id="IPR033945">
    <property type="entry name" value="Cyt_c_oxase_su3_dom"/>
</dbReference>
<evidence type="ECO:0000256" key="10">
    <source>
        <dbReference type="RuleBase" id="RU003376"/>
    </source>
</evidence>
<reference evidence="13 14" key="1">
    <citation type="journal article" date="2011" name="J. Bacteriol.">
        <title>Complete genome sequence of the industrial strain Ketogulonicigenium vulgare WSH-001.</title>
        <authorList>
            <person name="Liu L."/>
            <person name="Li Y."/>
            <person name="Zhang J."/>
            <person name="Zhou Z."/>
            <person name="Liu J."/>
            <person name="Li X."/>
            <person name="Zhou J."/>
            <person name="Du G."/>
            <person name="Wang L."/>
            <person name="Chen J."/>
        </authorList>
    </citation>
    <scope>NUCLEOTIDE SEQUENCE [LARGE SCALE GENOMIC DNA]</scope>
    <source>
        <strain evidence="13 14">WSH-001</strain>
    </source>
</reference>
<dbReference type="PATRIC" id="fig|759362.5.peg.324"/>
<feature type="transmembrane region" description="Helical" evidence="11">
    <location>
        <begin position="263"/>
        <end position="283"/>
    </location>
</feature>
<evidence type="ECO:0000313" key="14">
    <source>
        <dbReference type="Proteomes" id="UP000000692"/>
    </source>
</evidence>
<feature type="transmembrane region" description="Helical" evidence="11">
    <location>
        <begin position="53"/>
        <end position="75"/>
    </location>
</feature>
<keyword evidence="7 11" id="KW-0472">Membrane</keyword>
<dbReference type="eggNOG" id="COG1845">
    <property type="taxonomic scope" value="Bacteria"/>
</dbReference>
<dbReference type="SUPFAM" id="SSF81452">
    <property type="entry name" value="Cytochrome c oxidase subunit III-like"/>
    <property type="match status" value="1"/>
</dbReference>
<dbReference type="InterPro" id="IPR024791">
    <property type="entry name" value="Cyt_c/ubiquinol_Oxase_su3"/>
</dbReference>
<dbReference type="Gene3D" id="1.20.120.80">
    <property type="entry name" value="Cytochrome c oxidase, subunit III, four-helix bundle"/>
    <property type="match status" value="1"/>
</dbReference>
<dbReference type="OrthoDB" id="9810850at2"/>
<dbReference type="GO" id="GO:0019646">
    <property type="term" value="P:aerobic electron transport chain"/>
    <property type="evidence" value="ECO:0007669"/>
    <property type="project" value="InterPro"/>
</dbReference>
<comment type="subcellular location">
    <subcellularLocation>
        <location evidence="10">Cell membrane</location>
        <topology evidence="10">Multi-pass membrane protein</topology>
    </subcellularLocation>
    <subcellularLocation>
        <location evidence="1">Membrane</location>
        <topology evidence="1">Multi-pass membrane protein</topology>
    </subcellularLocation>
</comment>
<dbReference type="HOGENOM" id="CLU_044071_0_0_5"/>
<name>F9Y9G8_KETVW</name>
<dbReference type="PANTHER" id="PTHR11403:SF7">
    <property type="entry name" value="CYTOCHROME C OXIDASE SUBUNIT 3"/>
    <property type="match status" value="1"/>
</dbReference>
<evidence type="ECO:0000256" key="9">
    <source>
        <dbReference type="ARBA" id="ARBA00031625"/>
    </source>
</evidence>
<sequence length="290" mass="32204">MASVKNHDYQILPPSIWPFATATALFTTLFSAAHWFESMRANATLSPEAGRTYMIIGFVAFATAIFCLYSWWAAVSREANEGEHTPVVQIGVRYSFILFITSEVMVFATFFWAFFKYALHPMAVDGTFPLNYGVWPPAGVETLSPWHLPLVNTILLLSSGAAATWAHHAIVHGDRKKTAIGLAIAIGLGWIFTLCQAYEYYEIVHTEAFSFSGNVYGAVFFMATGLHGAHVLIGSIFLLVCLIRILRGAMSAKQHVGFEMAAWYWHFVDVVWLFLFVAVYIWGAGGVSAH</sequence>
<dbReference type="EC" id="7.1.1.9" evidence="3"/>
<dbReference type="InterPro" id="IPR000298">
    <property type="entry name" value="Cyt_c_oxidase-like_su3"/>
</dbReference>
<proteinExistence type="inferred from homology"/>
<evidence type="ECO:0000313" key="13">
    <source>
        <dbReference type="EMBL" id="AEM40150.1"/>
    </source>
</evidence>
<evidence type="ECO:0000256" key="7">
    <source>
        <dbReference type="ARBA" id="ARBA00023136"/>
    </source>
</evidence>
<evidence type="ECO:0000256" key="8">
    <source>
        <dbReference type="ARBA" id="ARBA00031400"/>
    </source>
</evidence>
<feature type="transmembrane region" description="Helical" evidence="11">
    <location>
        <begin position="96"/>
        <end position="115"/>
    </location>
</feature>
<feature type="domain" description="Heme-copper oxidase subunit III family profile" evidence="12">
    <location>
        <begin position="5"/>
        <end position="284"/>
    </location>
</feature>
<dbReference type="AlphaFoldDB" id="F9Y9G8"/>
<feature type="transmembrane region" description="Helical" evidence="11">
    <location>
        <begin position="146"/>
        <end position="166"/>
    </location>
</feature>
<feature type="transmembrane region" description="Helical" evidence="11">
    <location>
        <begin position="12"/>
        <end position="33"/>
    </location>
</feature>
<dbReference type="GO" id="GO:0004129">
    <property type="term" value="F:cytochrome-c oxidase activity"/>
    <property type="evidence" value="ECO:0007669"/>
    <property type="project" value="UniProtKB-EC"/>
</dbReference>
<dbReference type="Pfam" id="PF00510">
    <property type="entry name" value="COX3"/>
    <property type="match status" value="1"/>
</dbReference>
<evidence type="ECO:0000256" key="6">
    <source>
        <dbReference type="ARBA" id="ARBA00022989"/>
    </source>
</evidence>
<keyword evidence="13" id="KW-0560">Oxidoreductase</keyword>
<keyword evidence="14" id="KW-1185">Reference proteome</keyword>
<evidence type="ECO:0000256" key="2">
    <source>
        <dbReference type="ARBA" id="ARBA00010581"/>
    </source>
</evidence>
<dbReference type="EMBL" id="CP002018">
    <property type="protein sequence ID" value="AEM40150.1"/>
    <property type="molecule type" value="Genomic_DNA"/>
</dbReference>
<accession>F9Y9G8</accession>
<dbReference type="PROSITE" id="PS50253">
    <property type="entry name" value="COX3"/>
    <property type="match status" value="1"/>
</dbReference>
<evidence type="ECO:0000256" key="5">
    <source>
        <dbReference type="ARBA" id="ARBA00022967"/>
    </source>
</evidence>
<dbReference type="CDD" id="cd01665">
    <property type="entry name" value="Cyt_c_Oxidase_III"/>
    <property type="match status" value="1"/>
</dbReference>
<dbReference type="KEGG" id="kvl:KVU_0311"/>
<evidence type="ECO:0000256" key="11">
    <source>
        <dbReference type="SAM" id="Phobius"/>
    </source>
</evidence>
<dbReference type="GO" id="GO:0016491">
    <property type="term" value="F:oxidoreductase activity"/>
    <property type="evidence" value="ECO:0007669"/>
    <property type="project" value="UniProtKB-KW"/>
</dbReference>
<dbReference type="RefSeq" id="WP_013383577.1">
    <property type="nucleotide sequence ID" value="NC_017384.1"/>
</dbReference>
<gene>
    <name evidence="13" type="ordered locus">KVU_0311</name>
</gene>